<evidence type="ECO:0000313" key="1">
    <source>
        <dbReference type="EMBL" id="CAL1693787.1"/>
    </source>
</evidence>
<accession>A0ABP1CGI0</accession>
<dbReference type="EMBL" id="OZ037944">
    <property type="protein sequence ID" value="CAL1693787.1"/>
    <property type="molecule type" value="Genomic_DNA"/>
</dbReference>
<dbReference type="Proteomes" id="UP001497453">
    <property type="component" value="Chromosome 1"/>
</dbReference>
<name>A0ABP1CGI0_9APHY</name>
<gene>
    <name evidence="1" type="ORF">GFSPODELE1_LOCUS6</name>
</gene>
<reference evidence="2" key="1">
    <citation type="submission" date="2024-04" db="EMBL/GenBank/DDBJ databases">
        <authorList>
            <person name="Shaw F."/>
            <person name="Minotto A."/>
        </authorList>
    </citation>
    <scope>NUCLEOTIDE SEQUENCE [LARGE SCALE GENOMIC DNA]</scope>
</reference>
<sequence length="149" mass="17417">MQRQFYSSNFIAGVPAGPVPVFLSMRYRSAKRLVEIHQLQWMYIVIYTQHNSAEYTPASTRSQGYLVLANHTSHREAVEVIQMWLILDHFWTRYYQITTKPYYTRTNTAKTLGSTMNSTTTSLCQRYRSSMSAHSELTGFSIRFKNCHK</sequence>
<organism evidence="1 2">
    <name type="scientific">Somion occarium</name>
    <dbReference type="NCBI Taxonomy" id="3059160"/>
    <lineage>
        <taxon>Eukaryota</taxon>
        <taxon>Fungi</taxon>
        <taxon>Dikarya</taxon>
        <taxon>Basidiomycota</taxon>
        <taxon>Agaricomycotina</taxon>
        <taxon>Agaricomycetes</taxon>
        <taxon>Polyporales</taxon>
        <taxon>Cerrenaceae</taxon>
        <taxon>Somion</taxon>
    </lineage>
</organism>
<protein>
    <submittedName>
        <fullName evidence="1">Uncharacterized protein</fullName>
    </submittedName>
</protein>
<evidence type="ECO:0000313" key="2">
    <source>
        <dbReference type="Proteomes" id="UP001497453"/>
    </source>
</evidence>
<keyword evidence="2" id="KW-1185">Reference proteome</keyword>
<proteinExistence type="predicted"/>